<reference evidence="3" key="1">
    <citation type="submission" date="2021-12" db="EMBL/GenBank/DDBJ databases">
        <title>Curvularia clavata genome.</title>
        <authorList>
            <person name="Cao Y."/>
        </authorList>
    </citation>
    <scope>NUCLEOTIDE SEQUENCE</scope>
    <source>
        <strain evidence="3">Yc1106</strain>
    </source>
</reference>
<evidence type="ECO:0000313" key="3">
    <source>
        <dbReference type="EMBL" id="USP82623.1"/>
    </source>
</evidence>
<evidence type="ECO:0000259" key="2">
    <source>
        <dbReference type="Pfam" id="PF24494"/>
    </source>
</evidence>
<dbReference type="VEuPathDB" id="FungiDB:yc1106_09897"/>
<dbReference type="AlphaFoldDB" id="A0A9Q8ZM92"/>
<feature type="compositionally biased region" description="Basic and acidic residues" evidence="1">
    <location>
        <begin position="171"/>
        <end position="183"/>
    </location>
</feature>
<organism evidence="3 4">
    <name type="scientific">Curvularia clavata</name>
    <dbReference type="NCBI Taxonomy" id="95742"/>
    <lineage>
        <taxon>Eukaryota</taxon>
        <taxon>Fungi</taxon>
        <taxon>Dikarya</taxon>
        <taxon>Ascomycota</taxon>
        <taxon>Pezizomycotina</taxon>
        <taxon>Dothideomycetes</taxon>
        <taxon>Pleosporomycetidae</taxon>
        <taxon>Pleosporales</taxon>
        <taxon>Pleosporineae</taxon>
        <taxon>Pleosporaceae</taxon>
        <taxon>Curvularia</taxon>
    </lineage>
</organism>
<keyword evidence="4" id="KW-1185">Reference proteome</keyword>
<accession>A0A9Q8ZM92</accession>
<gene>
    <name evidence="3" type="ORF">yc1106_09897</name>
</gene>
<dbReference type="Proteomes" id="UP001056012">
    <property type="component" value="Chromosome 8"/>
</dbReference>
<proteinExistence type="predicted"/>
<feature type="compositionally biased region" description="Low complexity" evidence="1">
    <location>
        <begin position="134"/>
        <end position="153"/>
    </location>
</feature>
<dbReference type="OrthoDB" id="5397734at2759"/>
<protein>
    <recommendedName>
        <fullName evidence="2">DUF7587 domain-containing protein</fullName>
    </recommendedName>
</protein>
<feature type="region of interest" description="Disordered" evidence="1">
    <location>
        <begin position="125"/>
        <end position="235"/>
    </location>
</feature>
<sequence>MSDHIWRAANGGVLLWEPATEAAIVQREEEQPQQDVRDYASSLDCEEEERILPSFEDVFISPRIEPEASQDSLMLESSSSLSSFLEIRNSTPTGTSRYSSFGSSEILSGNALFSQLKQFAITPMRERPGVPETSSEAQSKSSEYDSSSIDVQSTPCPHRMLSKSTSQALLESDKENYHSDRGTKANSSKRVRRRLDFKMKRPTLHFTPTPRPRDARPGGKKYRRKTSSDCSTPLSKELSNLESLENLRNLERPQFHLWEEDERTLLTILYRWYDSTNIWAIPQVFNKITGLNLQLRSVRYQFTSHILLYGGRAYPEFARVMAVPFHDPEGIYKDIYQIIDEAAADIGLELPRREIEEMFVSGMARYAKSPKTRRTYKSLVRRAAEREKARFAPMNQCVQLTSPRPPLSIPKELLGHKALVLRAEEEVDECWIDAEDLSSPISPELTKRTIAFRVWDSESRTDFSEETGFTSQAFTIWRGEYPPPFSPEGQGQQALKVLTNLHLCLKGGASTFVSLSTSLLQALVKASAMDNPSIAVVALDHPLLTTPNKTLPAADILRMLKAEGQAWWARYKGHAERMVWATVPASTILSHFPIAHLCDLAEKDDICAQILNLDEFRRGRRTRFVSNAMRDKQNLLIPSIAKAMGTIARVFGMHSKKVGLVHIQGLIAALVDSFQLMHNSGDVAHDKDMAYAFARELRSKRHSMEDVTRAFREGVKQGREIVGYYESRRRWKAGRSMTG</sequence>
<evidence type="ECO:0000256" key="1">
    <source>
        <dbReference type="SAM" id="MobiDB-lite"/>
    </source>
</evidence>
<dbReference type="Pfam" id="PF24494">
    <property type="entry name" value="DUF7587"/>
    <property type="match status" value="1"/>
</dbReference>
<evidence type="ECO:0000313" key="4">
    <source>
        <dbReference type="Proteomes" id="UP001056012"/>
    </source>
</evidence>
<dbReference type="InterPro" id="IPR056009">
    <property type="entry name" value="DUF7587"/>
</dbReference>
<feature type="domain" description="DUF7587" evidence="2">
    <location>
        <begin position="448"/>
        <end position="596"/>
    </location>
</feature>
<name>A0A9Q8ZM92_CURCL</name>
<dbReference type="EMBL" id="CP089281">
    <property type="protein sequence ID" value="USP82623.1"/>
    <property type="molecule type" value="Genomic_DNA"/>
</dbReference>